<evidence type="ECO:0000256" key="1">
    <source>
        <dbReference type="ARBA" id="ARBA00004922"/>
    </source>
</evidence>
<keyword evidence="4" id="KW-0328">Glycosyltransferase</keyword>
<dbReference type="Gene3D" id="3.40.50.11380">
    <property type="match status" value="1"/>
</dbReference>
<feature type="repeat" description="TPR" evidence="8">
    <location>
        <begin position="738"/>
        <end position="771"/>
    </location>
</feature>
<comment type="pathway">
    <text evidence="1">Protein modification; protein glycosylation.</text>
</comment>
<organism evidence="10 11">
    <name type="scientific">Anabaena subtropica FACHB-260</name>
    <dbReference type="NCBI Taxonomy" id="2692884"/>
    <lineage>
        <taxon>Bacteria</taxon>
        <taxon>Bacillati</taxon>
        <taxon>Cyanobacteriota</taxon>
        <taxon>Cyanophyceae</taxon>
        <taxon>Nostocales</taxon>
        <taxon>Nostocaceae</taxon>
        <taxon>Anabaena</taxon>
    </lineage>
</organism>
<dbReference type="PROSITE" id="PS50005">
    <property type="entry name" value="TPR"/>
    <property type="match status" value="10"/>
</dbReference>
<dbReference type="Proteomes" id="UP000607281">
    <property type="component" value="Unassembled WGS sequence"/>
</dbReference>
<evidence type="ECO:0000256" key="8">
    <source>
        <dbReference type="PROSITE-ProRule" id="PRU00339"/>
    </source>
</evidence>
<feature type="repeat" description="TPR" evidence="8">
    <location>
        <begin position="27"/>
        <end position="60"/>
    </location>
</feature>
<dbReference type="SUPFAM" id="SSF48452">
    <property type="entry name" value="TPR-like"/>
    <property type="match status" value="1"/>
</dbReference>
<feature type="repeat" description="TPR" evidence="8">
    <location>
        <begin position="61"/>
        <end position="94"/>
    </location>
</feature>
<comment type="caution">
    <text evidence="10">The sequence shown here is derived from an EMBL/GenBank/DDBJ whole genome shotgun (WGS) entry which is preliminary data.</text>
</comment>
<dbReference type="InterPro" id="IPR013105">
    <property type="entry name" value="TPR_2"/>
</dbReference>
<evidence type="ECO:0000256" key="6">
    <source>
        <dbReference type="ARBA" id="ARBA00022737"/>
    </source>
</evidence>
<reference evidence="10 11" key="1">
    <citation type="journal article" date="2020" name="ISME J.">
        <title>Comparative genomics reveals insights into cyanobacterial evolution and habitat adaptation.</title>
        <authorList>
            <person name="Chen M.Y."/>
            <person name="Teng W.K."/>
            <person name="Zhao L."/>
            <person name="Hu C.X."/>
            <person name="Zhou Y.K."/>
            <person name="Han B.P."/>
            <person name="Song L.R."/>
            <person name="Shu W.S."/>
        </authorList>
    </citation>
    <scope>NUCLEOTIDE SEQUENCE [LARGE SCALE GENOMIC DNA]</scope>
    <source>
        <strain evidence="10 11">FACHB-260</strain>
    </source>
</reference>
<dbReference type="Pfam" id="PF13414">
    <property type="entry name" value="TPR_11"/>
    <property type="match status" value="2"/>
</dbReference>
<accession>A0ABR8CKH8</accession>
<dbReference type="InterPro" id="IPR037919">
    <property type="entry name" value="OGT"/>
</dbReference>
<dbReference type="RefSeq" id="WP_190405383.1">
    <property type="nucleotide sequence ID" value="NZ_JACJRF010000002.1"/>
</dbReference>
<dbReference type="Pfam" id="PF13844">
    <property type="entry name" value="Glyco_transf_41"/>
    <property type="match status" value="2"/>
</dbReference>
<proteinExistence type="inferred from homology"/>
<dbReference type="SMART" id="SM00028">
    <property type="entry name" value="TPR"/>
    <property type="match status" value="11"/>
</dbReference>
<dbReference type="InterPro" id="IPR029489">
    <property type="entry name" value="OGT/SEC/SPY_C"/>
</dbReference>
<feature type="repeat" description="TPR" evidence="8">
    <location>
        <begin position="129"/>
        <end position="162"/>
    </location>
</feature>
<evidence type="ECO:0000259" key="9">
    <source>
        <dbReference type="Pfam" id="PF13844"/>
    </source>
</evidence>
<feature type="repeat" description="TPR" evidence="8">
    <location>
        <begin position="704"/>
        <end position="737"/>
    </location>
</feature>
<keyword evidence="7 8" id="KW-0802">TPR repeat</keyword>
<dbReference type="Pfam" id="PF13431">
    <property type="entry name" value="TPR_17"/>
    <property type="match status" value="1"/>
</dbReference>
<evidence type="ECO:0000256" key="5">
    <source>
        <dbReference type="ARBA" id="ARBA00022679"/>
    </source>
</evidence>
<evidence type="ECO:0000313" key="10">
    <source>
        <dbReference type="EMBL" id="MBD2342903.1"/>
    </source>
</evidence>
<feature type="domain" description="O-GlcNAc transferase C-terminal" evidence="9">
    <location>
        <begin position="462"/>
        <end position="638"/>
    </location>
</feature>
<feature type="repeat" description="TPR" evidence="8">
    <location>
        <begin position="163"/>
        <end position="196"/>
    </location>
</feature>
<evidence type="ECO:0000313" key="11">
    <source>
        <dbReference type="Proteomes" id="UP000607281"/>
    </source>
</evidence>
<keyword evidence="5" id="KW-0808">Transferase</keyword>
<dbReference type="PANTHER" id="PTHR44366">
    <property type="entry name" value="UDP-N-ACETYLGLUCOSAMINE--PEPTIDE N-ACETYLGLUCOSAMINYLTRANSFERASE 110 KDA SUBUNIT"/>
    <property type="match status" value="1"/>
</dbReference>
<feature type="repeat" description="TPR" evidence="8">
    <location>
        <begin position="772"/>
        <end position="805"/>
    </location>
</feature>
<feature type="domain" description="O-GlcNAc transferase C-terminal" evidence="9">
    <location>
        <begin position="298"/>
        <end position="446"/>
    </location>
</feature>
<feature type="repeat" description="TPR" evidence="8">
    <location>
        <begin position="95"/>
        <end position="128"/>
    </location>
</feature>
<keyword evidence="11" id="KW-1185">Reference proteome</keyword>
<feature type="repeat" description="TPR" evidence="8">
    <location>
        <begin position="831"/>
        <end position="864"/>
    </location>
</feature>
<name>A0ABR8CKH8_9NOST</name>
<gene>
    <name evidence="10" type="ORF">H6G18_01910</name>
</gene>
<evidence type="ECO:0000256" key="2">
    <source>
        <dbReference type="ARBA" id="ARBA00005386"/>
    </source>
</evidence>
<dbReference type="Gene3D" id="3.40.50.2000">
    <property type="entry name" value="Glycogen Phosphorylase B"/>
    <property type="match status" value="1"/>
</dbReference>
<keyword evidence="6" id="KW-0677">Repeat</keyword>
<dbReference type="EC" id="2.4.1.255" evidence="3"/>
<comment type="similarity">
    <text evidence="2">Belongs to the glycosyltransferase 41 family. O-GlcNAc transferase subfamily.</text>
</comment>
<dbReference type="Pfam" id="PF00515">
    <property type="entry name" value="TPR_1"/>
    <property type="match status" value="1"/>
</dbReference>
<dbReference type="Pfam" id="PF13181">
    <property type="entry name" value="TPR_8"/>
    <property type="match status" value="1"/>
</dbReference>
<dbReference type="Pfam" id="PF14559">
    <property type="entry name" value="TPR_19"/>
    <property type="match status" value="1"/>
</dbReference>
<dbReference type="PANTHER" id="PTHR44366:SF1">
    <property type="entry name" value="UDP-N-ACETYLGLUCOSAMINE--PEPTIDE N-ACETYLGLUCOSAMINYLTRANSFERASE 110 KDA SUBUNIT"/>
    <property type="match status" value="1"/>
</dbReference>
<protein>
    <recommendedName>
        <fullName evidence="3">protein O-GlcNAc transferase</fullName>
        <ecNumber evidence="3">2.4.1.255</ecNumber>
    </recommendedName>
</protein>
<dbReference type="EMBL" id="JACJRF010000002">
    <property type="protein sequence ID" value="MBD2342903.1"/>
    <property type="molecule type" value="Genomic_DNA"/>
</dbReference>
<evidence type="ECO:0000256" key="4">
    <source>
        <dbReference type="ARBA" id="ARBA00022676"/>
    </source>
</evidence>
<dbReference type="InterPro" id="IPR011990">
    <property type="entry name" value="TPR-like_helical_dom_sf"/>
</dbReference>
<feature type="repeat" description="TPR" evidence="8">
    <location>
        <begin position="865"/>
        <end position="898"/>
    </location>
</feature>
<dbReference type="Gene3D" id="1.25.40.10">
    <property type="entry name" value="Tetratricopeptide repeat domain"/>
    <property type="match status" value="5"/>
</dbReference>
<evidence type="ECO:0000256" key="7">
    <source>
        <dbReference type="ARBA" id="ARBA00022803"/>
    </source>
</evidence>
<dbReference type="Pfam" id="PF07719">
    <property type="entry name" value="TPR_2"/>
    <property type="match status" value="1"/>
</dbReference>
<dbReference type="PROSITE" id="PS50293">
    <property type="entry name" value="TPR_REGION"/>
    <property type="match status" value="5"/>
</dbReference>
<dbReference type="InterPro" id="IPR019734">
    <property type="entry name" value="TPR_rpt"/>
</dbReference>
<sequence length="919" mass="104765">MECDRQELSYALCNQDQISPEERANYAALSYQLATNYKNAGDLKNAVVYYQQAIALQPDLVEAHNNLGDALQQQGQLDLALKSYRQAISIKPDDAPAYNNLGNILKQKGQLKKAVAAYQEALRLKPDLALIHNNLGNVLKKLGKLELAVESYKQALKLEPDSSYFHYNLANTLKALGQLEAAVASYEQALKIESDFDHAKFGILMSQLPIIYENVEEIKFRRNNYHQYLQKLAHNYQVVEQQERAKAADAIGSLQPFFLTYQGLNDRELQQIYGEMICQIMASRYPQWSQPISPPILKVKEKIRVGFVSGFFHHHSNWKIPMKGWLENLDRSEFELFGYHTGSRRDENTLIAAKVCDKFIQEPLLLEQWCELIRQDNLHILIFPEFGMVPMTVQLGCLRLAPIQMTSWGHPETSGLPTIDYFLSSELMETQNAQEHYTEKLVKLPNLSIHYTPLAIQPQARTKKELGIKDDEIMFWCCQSLFKYLPQHDDVFPRIAKDLSNSKFVFIKHNSERITEVFCQRLSCAFAEFGLNYQDHCIFLTGMAVEMFAGTAAIADIFLDSIAWSGCNSALESVAHNIPVVTLPGELMRGRHSMAILKMMGIEETIATTKEDYVKIAIRLGKDAEYRQHISRLVAENKHKLYGDLTPVRYLEDFFFEVVNKPRRFAKAEEAEVLRLAMQHHRANRLAEAEQGYRQVLSQQPEHPEALYGLGMVAQQMGQPQEAEQLLSASVRVQPDSVKAWFSLGNLRQAQGQLTTAEAAYLQAITLRPDAGTIYNNLGYTQQQQGKWEEAIISYQKALEFQPNCVEAEVNLGNALYAQRKLSTEKQKYYAELNYRLGIARKQAGDEETAIVYYRQAIALKPDFVNAHYYLGMGLQAQGQLAEAIACYQKAVELNPQHEEAYTNLKHLEQNQDKFKVAQ</sequence>
<evidence type="ECO:0000256" key="3">
    <source>
        <dbReference type="ARBA" id="ARBA00011970"/>
    </source>
</evidence>